<dbReference type="Proteomes" id="UP000001861">
    <property type="component" value="Unassembled WGS sequence"/>
</dbReference>
<dbReference type="OMA" id="WSISANP"/>
<dbReference type="RefSeq" id="XP_002910103.1">
    <property type="nucleotide sequence ID" value="XM_002910057.1"/>
</dbReference>
<sequence length="290" mass="32582">MAEPVIKLQYGQESILVARPDPNCTQRHFHLFNSFHVTSNPRHIQRGGKPVIYVFSPIEREVSVKLSLVPQWELSAIYPVVPVKHSITSGQELEWVVRTSPCGTLTEKTTGLDVSYLFWEADVRPPSPPPSPQLVAADGNATELFVPNEAHLSDDDSVLVQTSQITPYLDSALKSLGLHTEARTSFITYWLPSILKHQYIALRFLPQSAYEKAAPLRVTPSPDVVLRIFMLFKGVQESQLGEWTNARTRQNEDVSRWRSVVGADVDLATNFDLFRVIEWGGMEVKDFVGA</sequence>
<reference evidence="1 2" key="1">
    <citation type="journal article" date="2010" name="Proc. Natl. Acad. Sci. U.S.A.">
        <title>Insights into evolution of multicellular fungi from the assembled chromosomes of the mushroom Coprinopsis cinerea (Coprinus cinereus).</title>
        <authorList>
            <person name="Stajich J.E."/>
            <person name="Wilke S.K."/>
            <person name="Ahren D."/>
            <person name="Au C.H."/>
            <person name="Birren B.W."/>
            <person name="Borodovsky M."/>
            <person name="Burns C."/>
            <person name="Canback B."/>
            <person name="Casselton L.A."/>
            <person name="Cheng C.K."/>
            <person name="Deng J."/>
            <person name="Dietrich F.S."/>
            <person name="Fargo D.C."/>
            <person name="Farman M.L."/>
            <person name="Gathman A.C."/>
            <person name="Goldberg J."/>
            <person name="Guigo R."/>
            <person name="Hoegger P.J."/>
            <person name="Hooker J.B."/>
            <person name="Huggins A."/>
            <person name="James T.Y."/>
            <person name="Kamada T."/>
            <person name="Kilaru S."/>
            <person name="Kodira C."/>
            <person name="Kues U."/>
            <person name="Kupfer D."/>
            <person name="Kwan H.S."/>
            <person name="Lomsadze A."/>
            <person name="Li W."/>
            <person name="Lilly W.W."/>
            <person name="Ma L.J."/>
            <person name="Mackey A.J."/>
            <person name="Manning G."/>
            <person name="Martin F."/>
            <person name="Muraguchi H."/>
            <person name="Natvig D.O."/>
            <person name="Palmerini H."/>
            <person name="Ramesh M.A."/>
            <person name="Rehmeyer C.J."/>
            <person name="Roe B.A."/>
            <person name="Shenoy N."/>
            <person name="Stanke M."/>
            <person name="Ter-Hovhannisyan V."/>
            <person name="Tunlid A."/>
            <person name="Velagapudi R."/>
            <person name="Vision T.J."/>
            <person name="Zeng Q."/>
            <person name="Zolan M.E."/>
            <person name="Pukkila P.J."/>
        </authorList>
    </citation>
    <scope>NUCLEOTIDE SEQUENCE [LARGE SCALE GENOMIC DNA]</scope>
    <source>
        <strain evidence="2">Okayama-7 / 130 / ATCC MYA-4618 / FGSC 9003</strain>
    </source>
</reference>
<organism evidence="1 2">
    <name type="scientific">Coprinopsis cinerea (strain Okayama-7 / 130 / ATCC MYA-4618 / FGSC 9003)</name>
    <name type="common">Inky cap fungus</name>
    <name type="synonym">Hormographiella aspergillata</name>
    <dbReference type="NCBI Taxonomy" id="240176"/>
    <lineage>
        <taxon>Eukaryota</taxon>
        <taxon>Fungi</taxon>
        <taxon>Dikarya</taxon>
        <taxon>Basidiomycota</taxon>
        <taxon>Agaricomycotina</taxon>
        <taxon>Agaricomycetes</taxon>
        <taxon>Agaricomycetidae</taxon>
        <taxon>Agaricales</taxon>
        <taxon>Agaricineae</taxon>
        <taxon>Psathyrellaceae</taxon>
        <taxon>Coprinopsis</taxon>
    </lineage>
</organism>
<dbReference type="STRING" id="240176.D6RQL2"/>
<dbReference type="eggNOG" id="ENOG502S1PI">
    <property type="taxonomic scope" value="Eukaryota"/>
</dbReference>
<dbReference type="EMBL" id="AACS02000012">
    <property type="protein sequence ID" value="EFI26609.1"/>
    <property type="molecule type" value="Genomic_DNA"/>
</dbReference>
<dbReference type="HOGENOM" id="CLU_028134_0_0_1"/>
<dbReference type="VEuPathDB" id="FungiDB:CC1G_15381"/>
<comment type="caution">
    <text evidence="1">The sequence shown here is derived from an EMBL/GenBank/DDBJ whole genome shotgun (WGS) entry which is preliminary data.</text>
</comment>
<dbReference type="OrthoDB" id="428577at2759"/>
<dbReference type="AlphaFoldDB" id="D6RQL2"/>
<dbReference type="InParanoid" id="D6RQL2"/>
<name>D6RQL2_COPC7</name>
<dbReference type="KEGG" id="cci:CC1G_15381"/>
<keyword evidence="2" id="KW-1185">Reference proteome</keyword>
<evidence type="ECO:0000313" key="1">
    <source>
        <dbReference type="EMBL" id="EFI26609.1"/>
    </source>
</evidence>
<accession>D6RQL2</accession>
<dbReference type="GeneID" id="9378933"/>
<evidence type="ECO:0000313" key="2">
    <source>
        <dbReference type="Proteomes" id="UP000001861"/>
    </source>
</evidence>
<protein>
    <submittedName>
        <fullName evidence="1">Ubiquitin family protein</fullName>
    </submittedName>
</protein>
<gene>
    <name evidence="1" type="ORF">CC1G_15381</name>
</gene>
<proteinExistence type="predicted"/>